<dbReference type="InterPro" id="IPR041539">
    <property type="entry name" value="CxC5"/>
</dbReference>
<dbReference type="AlphaFoldDB" id="F4S4U3"/>
<dbReference type="GeneID" id="18936544"/>
<dbReference type="KEGG" id="mlr:MELLADRAFT_93341"/>
<organism evidence="4">
    <name type="scientific">Melampsora larici-populina (strain 98AG31 / pathotype 3-4-7)</name>
    <name type="common">Poplar leaf rust fungus</name>
    <dbReference type="NCBI Taxonomy" id="747676"/>
    <lineage>
        <taxon>Eukaryota</taxon>
        <taxon>Fungi</taxon>
        <taxon>Dikarya</taxon>
        <taxon>Basidiomycota</taxon>
        <taxon>Pucciniomycotina</taxon>
        <taxon>Pucciniomycetes</taxon>
        <taxon>Pucciniales</taxon>
        <taxon>Melampsoraceae</taxon>
        <taxon>Melampsora</taxon>
    </lineage>
</organism>
<dbReference type="eggNOG" id="ENOG502S1HF">
    <property type="taxonomic scope" value="Eukaryota"/>
</dbReference>
<dbReference type="EMBL" id="GL883148">
    <property type="protein sequence ID" value="EGG00367.1"/>
    <property type="molecule type" value="Genomic_DNA"/>
</dbReference>
<dbReference type="STRING" id="747676.F4S4U3"/>
<dbReference type="InParanoid" id="F4S4U3"/>
<keyword evidence="4" id="KW-1185">Reference proteome</keyword>
<gene>
    <name evidence="3" type="ORF">MELLADRAFT_93341</name>
</gene>
<dbReference type="Pfam" id="PF18718">
    <property type="entry name" value="CxC5"/>
    <property type="match status" value="1"/>
</dbReference>
<name>F4S4U3_MELLP</name>
<feature type="domain" description="CxC6 like cysteine cluster associated with KDZ" evidence="2">
    <location>
        <begin position="280"/>
        <end position="360"/>
    </location>
</feature>
<dbReference type="RefSeq" id="XP_007416386.1">
    <property type="nucleotide sequence ID" value="XM_007416324.1"/>
</dbReference>
<dbReference type="HOGENOM" id="CLU_004966_5_1_1"/>
<accession>F4S4U3</accession>
<evidence type="ECO:0008006" key="5">
    <source>
        <dbReference type="Google" id="ProtNLM"/>
    </source>
</evidence>
<feature type="domain" description="CxC5 like cysteine cluster associated with KDZ" evidence="1">
    <location>
        <begin position="72"/>
        <end position="151"/>
    </location>
</feature>
<sequence length="398" mass="44988">MLLSEFVDILSKDFPQLYSTLHVGDLVRFAGLAARSPHQLWRAIAPMLSQFHVQPGPLIQQHGYRSDLDVKIPEFTLFTPVKDCLLCHDPKNGRQKLHHRSQIHGYLYDLDGVHTVGIVTLKCPTECATHYRPSYYSSANKIRTYYSAQNGRNDETYQMLAHISNFNLVNIFNLSHIDYVELPELESAPKVLPSLSETTCRDTLDIHTLLLRADWRQSCLSVETSGPPNQRYHQAMQAVLEWIALEGSHHRRHVCSACLRVVPLPGEDGNPRLGYIRAVVTDGITIGHWRCTATPAQLQELAQADALPPPNGPCTSPLVSVKDRFCPHHQKRLGSRCQAQPCRNNAQPGHHTCELQEHIQAYYKFKARVTSNFTLTSMLNRPSDPTVHQDWETAELTG</sequence>
<dbReference type="InterPro" id="IPR040898">
    <property type="entry name" value="CxC6"/>
</dbReference>
<protein>
    <recommendedName>
        <fullName evidence="5">CxC5 like cysteine cluster associated with KDZ domain-containing protein</fullName>
    </recommendedName>
</protein>
<evidence type="ECO:0000313" key="3">
    <source>
        <dbReference type="EMBL" id="EGG00367.1"/>
    </source>
</evidence>
<proteinExistence type="predicted"/>
<evidence type="ECO:0000313" key="4">
    <source>
        <dbReference type="Proteomes" id="UP000001072"/>
    </source>
</evidence>
<dbReference type="Pfam" id="PF18721">
    <property type="entry name" value="CxC6"/>
    <property type="match status" value="1"/>
</dbReference>
<dbReference type="Proteomes" id="UP000001072">
    <property type="component" value="Unassembled WGS sequence"/>
</dbReference>
<reference evidence="4" key="1">
    <citation type="journal article" date="2011" name="Proc. Natl. Acad. Sci. U.S.A.">
        <title>Obligate biotrophy features unraveled by the genomic analysis of rust fungi.</title>
        <authorList>
            <person name="Duplessis S."/>
            <person name="Cuomo C.A."/>
            <person name="Lin Y.-C."/>
            <person name="Aerts A."/>
            <person name="Tisserant E."/>
            <person name="Veneault-Fourrey C."/>
            <person name="Joly D.L."/>
            <person name="Hacquard S."/>
            <person name="Amselem J."/>
            <person name="Cantarel B.L."/>
            <person name="Chiu R."/>
            <person name="Coutinho P.M."/>
            <person name="Feau N."/>
            <person name="Field M."/>
            <person name="Frey P."/>
            <person name="Gelhaye E."/>
            <person name="Goldberg J."/>
            <person name="Grabherr M.G."/>
            <person name="Kodira C.D."/>
            <person name="Kohler A."/>
            <person name="Kuees U."/>
            <person name="Lindquist E.A."/>
            <person name="Lucas S.M."/>
            <person name="Mago R."/>
            <person name="Mauceli E."/>
            <person name="Morin E."/>
            <person name="Murat C."/>
            <person name="Pangilinan J.L."/>
            <person name="Park R."/>
            <person name="Pearson M."/>
            <person name="Quesneville H."/>
            <person name="Rouhier N."/>
            <person name="Sakthikumar S."/>
            <person name="Salamov A.A."/>
            <person name="Schmutz J."/>
            <person name="Selles B."/>
            <person name="Shapiro H."/>
            <person name="Tanguay P."/>
            <person name="Tuskan G.A."/>
            <person name="Henrissat B."/>
            <person name="Van de Peer Y."/>
            <person name="Rouze P."/>
            <person name="Ellis J.G."/>
            <person name="Dodds P.N."/>
            <person name="Schein J.E."/>
            <person name="Zhong S."/>
            <person name="Hamelin R.C."/>
            <person name="Grigoriev I.V."/>
            <person name="Szabo L.J."/>
            <person name="Martin F."/>
        </authorList>
    </citation>
    <scope>NUCLEOTIDE SEQUENCE [LARGE SCALE GENOMIC DNA]</scope>
    <source>
        <strain evidence="4">98AG31 / pathotype 3-4-7</strain>
    </source>
</reference>
<dbReference type="VEuPathDB" id="FungiDB:MELLADRAFT_93341"/>
<evidence type="ECO:0000259" key="2">
    <source>
        <dbReference type="Pfam" id="PF18721"/>
    </source>
</evidence>
<evidence type="ECO:0000259" key="1">
    <source>
        <dbReference type="Pfam" id="PF18718"/>
    </source>
</evidence>